<protein>
    <submittedName>
        <fullName evidence="2">Uncharacterized protein</fullName>
    </submittedName>
</protein>
<dbReference type="EMBL" id="CABPST010000002">
    <property type="protein sequence ID" value="VVE87564.1"/>
    <property type="molecule type" value="Genomic_DNA"/>
</dbReference>
<dbReference type="Proteomes" id="UP000382040">
    <property type="component" value="Unassembled WGS sequence"/>
</dbReference>
<accession>A0A5E5BPI5</accession>
<gene>
    <name evidence="2" type="ORF">PBR20603_01500</name>
</gene>
<evidence type="ECO:0000313" key="2">
    <source>
        <dbReference type="EMBL" id="VVE87564.1"/>
    </source>
</evidence>
<name>A0A5E5BPI5_9BURK</name>
<evidence type="ECO:0000256" key="1">
    <source>
        <dbReference type="SAM" id="MobiDB-lite"/>
    </source>
</evidence>
<keyword evidence="3" id="KW-1185">Reference proteome</keyword>
<sequence length="64" mass="6842">MKVTAIKAFRGIEGYVPRGTEIDVTDLRAAELKRVGLVAEGDAKAAPPTPNKKAPEPQNKARAK</sequence>
<feature type="region of interest" description="Disordered" evidence="1">
    <location>
        <begin position="40"/>
        <end position="64"/>
    </location>
</feature>
<evidence type="ECO:0000313" key="3">
    <source>
        <dbReference type="Proteomes" id="UP000382040"/>
    </source>
</evidence>
<organism evidence="2 3">
    <name type="scientific">Pandoraea bronchicola</name>
    <dbReference type="NCBI Taxonomy" id="2508287"/>
    <lineage>
        <taxon>Bacteria</taxon>
        <taxon>Pseudomonadati</taxon>
        <taxon>Pseudomonadota</taxon>
        <taxon>Betaproteobacteria</taxon>
        <taxon>Burkholderiales</taxon>
        <taxon>Burkholderiaceae</taxon>
        <taxon>Pandoraea</taxon>
    </lineage>
</organism>
<dbReference type="RefSeq" id="WP_150558871.1">
    <property type="nucleotide sequence ID" value="NZ_CABPST010000002.1"/>
</dbReference>
<dbReference type="AlphaFoldDB" id="A0A5E5BPI5"/>
<reference evidence="2 3" key="1">
    <citation type="submission" date="2019-08" db="EMBL/GenBank/DDBJ databases">
        <authorList>
            <person name="Peeters C."/>
        </authorList>
    </citation>
    <scope>NUCLEOTIDE SEQUENCE [LARGE SCALE GENOMIC DNA]</scope>
    <source>
        <strain evidence="2 3">LMG 20603</strain>
    </source>
</reference>
<proteinExistence type="predicted"/>